<gene>
    <name evidence="1" type="ORF">F9958_01465</name>
</gene>
<dbReference type="InterPro" id="IPR025049">
    <property type="entry name" value="Mfa-like_1"/>
</dbReference>
<organism evidence="1 2">
    <name type="scientific">Bacteroides stercoris</name>
    <dbReference type="NCBI Taxonomy" id="46506"/>
    <lineage>
        <taxon>Bacteria</taxon>
        <taxon>Pseudomonadati</taxon>
        <taxon>Bacteroidota</taxon>
        <taxon>Bacteroidia</taxon>
        <taxon>Bacteroidales</taxon>
        <taxon>Bacteroidaceae</taxon>
        <taxon>Bacteroides</taxon>
    </lineage>
</organism>
<dbReference type="AlphaFoldDB" id="A0A7J5LIQ5"/>
<name>A0A7J5LIQ5_BACSE</name>
<dbReference type="Pfam" id="PF13149">
    <property type="entry name" value="Mfa_like_1"/>
    <property type="match status" value="1"/>
</dbReference>
<dbReference type="Proteomes" id="UP000467334">
    <property type="component" value="Unassembled WGS sequence"/>
</dbReference>
<comment type="caution">
    <text evidence="1">The sequence shown here is derived from an EMBL/GenBank/DDBJ whole genome shotgun (WGS) entry which is preliminary data.</text>
</comment>
<reference evidence="1 2" key="1">
    <citation type="journal article" date="2019" name="Nat. Med.">
        <title>A library of human gut bacterial isolates paired with longitudinal multiomics data enables mechanistic microbiome research.</title>
        <authorList>
            <person name="Poyet M."/>
            <person name="Groussin M."/>
            <person name="Gibbons S.M."/>
            <person name="Avila-Pacheco J."/>
            <person name="Jiang X."/>
            <person name="Kearney S.M."/>
            <person name="Perrotta A.R."/>
            <person name="Berdy B."/>
            <person name="Zhao S."/>
            <person name="Lieberman T.D."/>
            <person name="Swanson P.K."/>
            <person name="Smith M."/>
            <person name="Roesemann S."/>
            <person name="Alexander J.E."/>
            <person name="Rich S.A."/>
            <person name="Livny J."/>
            <person name="Vlamakis H."/>
            <person name="Clish C."/>
            <person name="Bullock K."/>
            <person name="Deik A."/>
            <person name="Scott J."/>
            <person name="Pierce K.A."/>
            <person name="Xavier R.J."/>
            <person name="Alm E.J."/>
        </authorList>
    </citation>
    <scope>NUCLEOTIDE SEQUENCE [LARGE SCALE GENOMIC DNA]</scope>
    <source>
        <strain evidence="1 2">BIOML-A6</strain>
    </source>
</reference>
<evidence type="ECO:0000313" key="1">
    <source>
        <dbReference type="EMBL" id="KAB5316466.1"/>
    </source>
</evidence>
<dbReference type="RefSeq" id="WP_117941119.1">
    <property type="nucleotide sequence ID" value="NZ_RCXV01000002.1"/>
</dbReference>
<sequence length="339" mass="36018">MKKSMFSLLAVIVMAGCTQSDVIELVSNENVEIKLSSSAIAAETMTRAPYEGTIGTNGSLPARVLVSTASADYTANGLYANDRMDFTDNGITAVGFDTPKYYPVNNTALYICGLYPFAGWDNPANNECKFTFNGSQDVMAAAQVSSTKDDSKDGDYPQLEFKHLLTQLVIMAVAEDDAAIEKWGQLTDITLTKVGTSNPSSAVTVTLSTGTADESTAFATPLSNGMSFWVVGANPETAFATQAKDLTTDGEEVAYSMVAPLENATGTADYTLAVKTENSGTTPVRVTVNLKQSANQASYTASTQGKKFIVTLTFKATEIKATATVEDWEEDGGSSEEIQ</sequence>
<proteinExistence type="predicted"/>
<dbReference type="PROSITE" id="PS51257">
    <property type="entry name" value="PROKAR_LIPOPROTEIN"/>
    <property type="match status" value="1"/>
</dbReference>
<protein>
    <submittedName>
        <fullName evidence="1">Fimbrillin family protein</fullName>
    </submittedName>
</protein>
<dbReference type="EMBL" id="WCLE01000002">
    <property type="protein sequence ID" value="KAB5316466.1"/>
    <property type="molecule type" value="Genomic_DNA"/>
</dbReference>
<accession>A0A7J5LIQ5</accession>
<evidence type="ECO:0000313" key="2">
    <source>
        <dbReference type="Proteomes" id="UP000467334"/>
    </source>
</evidence>